<keyword evidence="5" id="KW-1185">Reference proteome</keyword>
<protein>
    <recommendedName>
        <fullName evidence="3">Glycerophosphoryl diester phosphodiesterase membrane domain-containing protein</fullName>
    </recommendedName>
</protein>
<reference evidence="4" key="1">
    <citation type="journal article" date="2021" name="Nat. Microbiol.">
        <title>Cocultivation of an ultrasmall environmental parasitic bacterium with lytic ability against bacteria associated with wastewater foams.</title>
        <authorList>
            <person name="Batinovic S."/>
            <person name="Rose J.J.A."/>
            <person name="Ratcliffe J."/>
            <person name="Seviour R.J."/>
            <person name="Petrovski S."/>
        </authorList>
    </citation>
    <scope>NUCLEOTIDE SEQUENCE</scope>
    <source>
        <strain evidence="4">CON9</strain>
    </source>
</reference>
<evidence type="ECO:0000313" key="5">
    <source>
        <dbReference type="Proteomes" id="UP001059836"/>
    </source>
</evidence>
<evidence type="ECO:0000259" key="3">
    <source>
        <dbReference type="Pfam" id="PF10110"/>
    </source>
</evidence>
<feature type="transmembrane region" description="Helical" evidence="2">
    <location>
        <begin position="129"/>
        <end position="156"/>
    </location>
</feature>
<feature type="transmembrane region" description="Helical" evidence="2">
    <location>
        <begin position="253"/>
        <end position="274"/>
    </location>
</feature>
<feature type="domain" description="Glycerophosphoryl diester phosphodiesterase membrane" evidence="3">
    <location>
        <begin position="259"/>
        <end position="379"/>
    </location>
</feature>
<keyword evidence="2" id="KW-0812">Transmembrane</keyword>
<keyword evidence="2" id="KW-0472">Membrane</keyword>
<feature type="transmembrane region" description="Helical" evidence="2">
    <location>
        <begin position="352"/>
        <end position="379"/>
    </location>
</feature>
<organism evidence="4 5">
    <name type="scientific">Gordonia pseudamarae</name>
    <dbReference type="NCBI Taxonomy" id="2831662"/>
    <lineage>
        <taxon>Bacteria</taxon>
        <taxon>Bacillati</taxon>
        <taxon>Actinomycetota</taxon>
        <taxon>Actinomycetes</taxon>
        <taxon>Mycobacteriales</taxon>
        <taxon>Gordoniaceae</taxon>
        <taxon>Gordonia</taxon>
    </lineage>
</organism>
<feature type="compositionally biased region" description="Pro residues" evidence="1">
    <location>
        <begin position="425"/>
        <end position="439"/>
    </location>
</feature>
<name>A0ABX6IC83_9ACTN</name>
<evidence type="ECO:0000256" key="2">
    <source>
        <dbReference type="SAM" id="Phobius"/>
    </source>
</evidence>
<feature type="region of interest" description="Disordered" evidence="1">
    <location>
        <begin position="406"/>
        <end position="439"/>
    </location>
</feature>
<feature type="region of interest" description="Disordered" evidence="1">
    <location>
        <begin position="1"/>
        <end position="44"/>
    </location>
</feature>
<evidence type="ECO:0000313" key="4">
    <source>
        <dbReference type="EMBL" id="QHN33602.1"/>
    </source>
</evidence>
<proteinExistence type="predicted"/>
<gene>
    <name evidence="4" type="ORF">GII31_00445</name>
</gene>
<feature type="transmembrane region" description="Helical" evidence="2">
    <location>
        <begin position="168"/>
        <end position="194"/>
    </location>
</feature>
<dbReference type="EMBL" id="CP045809">
    <property type="protein sequence ID" value="QHN33602.1"/>
    <property type="molecule type" value="Genomic_DNA"/>
</dbReference>
<dbReference type="InterPro" id="IPR018476">
    <property type="entry name" value="GlyceroP-diester-Pdiesterase_M"/>
</dbReference>
<keyword evidence="2" id="KW-1133">Transmembrane helix</keyword>
<dbReference type="Pfam" id="PF10110">
    <property type="entry name" value="GPDPase_memb"/>
    <property type="match status" value="1"/>
</dbReference>
<dbReference type="RefSeq" id="WP_213245787.1">
    <property type="nucleotide sequence ID" value="NZ_CP045806.1"/>
</dbReference>
<feature type="transmembrane region" description="Helical" evidence="2">
    <location>
        <begin position="313"/>
        <end position="340"/>
    </location>
</feature>
<feature type="transmembrane region" description="Helical" evidence="2">
    <location>
        <begin position="221"/>
        <end position="247"/>
    </location>
</feature>
<sequence>MTSNNPIGQGDGADQGPPTWAAPGSAPDAAPGPPEGWSAVPTPAVPGAWPVPGPPAGYPAPGYGPVGHSPVGYGPVGYGPAGYGGHPVPGWGSLNPMLMHKPGILPLRPLNVGDVLSAAFTAIRNAPRVYFGLVLLMQLFTLLVCVVIALAVAAVAFGSNFDNSLAELLLGVGAGGFVLVSTTVSGMCAGILAYPLNQQAVGRRPGLGETWRMTRGRIPAFLGFVGLMVVGWVALLIPTVAVFVAAAVAQEPAVVVVAVLVVVATMVLSVWLAVRISLSLPALFTERLGPVAAVRRSWTLTDRLFWRTLGNLALMYLVVAVIQWVIQFGFQMLAVIVILVDNGSESNGAMVATISIYLLGMILAIVLTQPFMAVTTAVLHLDSRTRKDGFDLDLGQVAAEVAAGQHTDGWPPLSRNVAPAFPHGQPVPPSPYPGRYPQP</sequence>
<dbReference type="Proteomes" id="UP001059836">
    <property type="component" value="Chromosome"/>
</dbReference>
<evidence type="ECO:0000256" key="1">
    <source>
        <dbReference type="SAM" id="MobiDB-lite"/>
    </source>
</evidence>
<accession>A0ABX6IC83</accession>